<name>A0ABV2IAX5_9HYPH</name>
<comment type="caution">
    <text evidence="2">The sequence shown here is derived from an EMBL/GenBank/DDBJ whole genome shotgun (WGS) entry which is preliminary data.</text>
</comment>
<dbReference type="PROSITE" id="PS51257">
    <property type="entry name" value="PROKAR_LIPOPROTEIN"/>
    <property type="match status" value="1"/>
</dbReference>
<keyword evidence="3" id="KW-1185">Reference proteome</keyword>
<reference evidence="2 3" key="1">
    <citation type="submission" date="2024-06" db="EMBL/GenBank/DDBJ databases">
        <title>Genomic Encyclopedia of Type Strains, Phase IV (KMG-IV): sequencing the most valuable type-strain genomes for metagenomic binning, comparative biology and taxonomic classification.</title>
        <authorList>
            <person name="Goeker M."/>
        </authorList>
    </citation>
    <scope>NUCLEOTIDE SEQUENCE [LARGE SCALE GENOMIC DNA]</scope>
    <source>
        <strain evidence="2 3">DSM 28102</strain>
    </source>
</reference>
<accession>A0ABV2IAX5</accession>
<evidence type="ECO:0000313" key="3">
    <source>
        <dbReference type="Proteomes" id="UP001549164"/>
    </source>
</evidence>
<keyword evidence="1" id="KW-0732">Signal</keyword>
<organism evidence="2 3">
    <name type="scientific">Martelella mangrovi</name>
    <dbReference type="NCBI Taxonomy" id="1397477"/>
    <lineage>
        <taxon>Bacteria</taxon>
        <taxon>Pseudomonadati</taxon>
        <taxon>Pseudomonadota</taxon>
        <taxon>Alphaproteobacteria</taxon>
        <taxon>Hyphomicrobiales</taxon>
        <taxon>Aurantimonadaceae</taxon>
        <taxon>Martelella</taxon>
    </lineage>
</organism>
<feature type="signal peptide" evidence="1">
    <location>
        <begin position="1"/>
        <end position="21"/>
    </location>
</feature>
<dbReference type="EMBL" id="JBEPLY010000005">
    <property type="protein sequence ID" value="MET3600065.1"/>
    <property type="molecule type" value="Genomic_DNA"/>
</dbReference>
<feature type="chain" id="PRO_5045846845" description="Lipoprotein" evidence="1">
    <location>
        <begin position="22"/>
        <end position="65"/>
    </location>
</feature>
<gene>
    <name evidence="2" type="ORF">ABID12_002005</name>
</gene>
<evidence type="ECO:0008006" key="4">
    <source>
        <dbReference type="Google" id="ProtNLM"/>
    </source>
</evidence>
<dbReference type="Proteomes" id="UP001549164">
    <property type="component" value="Unassembled WGS sequence"/>
</dbReference>
<dbReference type="RefSeq" id="WP_146132268.1">
    <property type="nucleotide sequence ID" value="NZ_JBEPLY010000005.1"/>
</dbReference>
<evidence type="ECO:0000313" key="2">
    <source>
        <dbReference type="EMBL" id="MET3600065.1"/>
    </source>
</evidence>
<evidence type="ECO:0000256" key="1">
    <source>
        <dbReference type="SAM" id="SignalP"/>
    </source>
</evidence>
<protein>
    <recommendedName>
        <fullName evidence="4">Lipoprotein</fullName>
    </recommendedName>
</protein>
<proteinExistence type="predicted"/>
<sequence>MKACRVVLSIMFAAFATMGLASCSTTCGEPDVCAQPTPAYQQMSDDDIATMSAKMNGLAGVSNRQ</sequence>